<feature type="compositionally biased region" description="Low complexity" evidence="1">
    <location>
        <begin position="28"/>
        <end position="47"/>
    </location>
</feature>
<feature type="region of interest" description="Disordered" evidence="1">
    <location>
        <begin position="14"/>
        <end position="47"/>
    </location>
</feature>
<proteinExistence type="predicted"/>
<evidence type="ECO:0000313" key="3">
    <source>
        <dbReference type="Proteomes" id="UP001357485"/>
    </source>
</evidence>
<dbReference type="EMBL" id="JAVRRA010011854">
    <property type="protein sequence ID" value="KAK5239704.1"/>
    <property type="molecule type" value="Genomic_DNA"/>
</dbReference>
<evidence type="ECO:0000256" key="1">
    <source>
        <dbReference type="SAM" id="MobiDB-lite"/>
    </source>
</evidence>
<feature type="non-terminal residue" evidence="2">
    <location>
        <position position="1"/>
    </location>
</feature>
<evidence type="ECO:0000313" key="2">
    <source>
        <dbReference type="EMBL" id="KAK5239704.1"/>
    </source>
</evidence>
<dbReference type="Proteomes" id="UP001357485">
    <property type="component" value="Unassembled WGS sequence"/>
</dbReference>
<gene>
    <name evidence="2" type="ORF">LTR16_011592</name>
</gene>
<protein>
    <submittedName>
        <fullName evidence="2">Uncharacterized protein</fullName>
    </submittedName>
</protein>
<reference evidence="2 3" key="1">
    <citation type="submission" date="2023-08" db="EMBL/GenBank/DDBJ databases">
        <title>Black Yeasts Isolated from many extreme environments.</title>
        <authorList>
            <person name="Coleine C."/>
            <person name="Stajich J.E."/>
            <person name="Selbmann L."/>
        </authorList>
    </citation>
    <scope>NUCLEOTIDE SEQUENCE [LARGE SCALE GENOMIC DNA]</scope>
    <source>
        <strain evidence="2 3">CCFEE 536</strain>
    </source>
</reference>
<name>A0ABR0LSB0_9PEZI</name>
<comment type="caution">
    <text evidence="2">The sequence shown here is derived from an EMBL/GenBank/DDBJ whole genome shotgun (WGS) entry which is preliminary data.</text>
</comment>
<accession>A0ABR0LSB0</accession>
<sequence>LSARSTPPFCFSSTCTNGAPFGSRTGTPPGDSRSAPGSASGRGSRSTAICRQCLRTSPRSQSWTRSLILVFGATVFSRTRLPWYMREDQDSDLQLLSFSNSDAIASSRLLVRRT</sequence>
<organism evidence="2 3">
    <name type="scientific">Cryomyces antarcticus</name>
    <dbReference type="NCBI Taxonomy" id="329879"/>
    <lineage>
        <taxon>Eukaryota</taxon>
        <taxon>Fungi</taxon>
        <taxon>Dikarya</taxon>
        <taxon>Ascomycota</taxon>
        <taxon>Pezizomycotina</taxon>
        <taxon>Dothideomycetes</taxon>
        <taxon>Dothideomycetes incertae sedis</taxon>
        <taxon>Cryomyces</taxon>
    </lineage>
</organism>
<feature type="non-terminal residue" evidence="2">
    <location>
        <position position="114"/>
    </location>
</feature>
<keyword evidence="3" id="KW-1185">Reference proteome</keyword>